<evidence type="ECO:0000313" key="1">
    <source>
        <dbReference type="EMBL" id="MPC54393.1"/>
    </source>
</evidence>
<dbReference type="EMBL" id="VSRR010012324">
    <property type="protein sequence ID" value="MPC54393.1"/>
    <property type="molecule type" value="Genomic_DNA"/>
</dbReference>
<keyword evidence="2" id="KW-1185">Reference proteome</keyword>
<dbReference type="Proteomes" id="UP000324222">
    <property type="component" value="Unassembled WGS sequence"/>
</dbReference>
<protein>
    <submittedName>
        <fullName evidence="1">Uncharacterized protein</fullName>
    </submittedName>
</protein>
<accession>A0A5B7GAT5</accession>
<sequence length="134" mass="14466">MIFPRAPVIGEVKRYVVGFEPTRGRLPDPTLTPLSTTSLSTYLSPTHILSTQALTVSRSLSAVLKRRISSSTTWRGDKATRQVQFTHTGYWTRATHDPPSRTCQLAPPLGTSNCTFCGLSSSLLGLGPGSTCAE</sequence>
<organism evidence="1 2">
    <name type="scientific">Portunus trituberculatus</name>
    <name type="common">Swimming crab</name>
    <name type="synonym">Neptunus trituberculatus</name>
    <dbReference type="NCBI Taxonomy" id="210409"/>
    <lineage>
        <taxon>Eukaryota</taxon>
        <taxon>Metazoa</taxon>
        <taxon>Ecdysozoa</taxon>
        <taxon>Arthropoda</taxon>
        <taxon>Crustacea</taxon>
        <taxon>Multicrustacea</taxon>
        <taxon>Malacostraca</taxon>
        <taxon>Eumalacostraca</taxon>
        <taxon>Eucarida</taxon>
        <taxon>Decapoda</taxon>
        <taxon>Pleocyemata</taxon>
        <taxon>Brachyura</taxon>
        <taxon>Eubrachyura</taxon>
        <taxon>Portunoidea</taxon>
        <taxon>Portunidae</taxon>
        <taxon>Portuninae</taxon>
        <taxon>Portunus</taxon>
    </lineage>
</organism>
<name>A0A5B7GAT5_PORTR</name>
<comment type="caution">
    <text evidence="1">The sequence shown here is derived from an EMBL/GenBank/DDBJ whole genome shotgun (WGS) entry which is preliminary data.</text>
</comment>
<proteinExistence type="predicted"/>
<evidence type="ECO:0000313" key="2">
    <source>
        <dbReference type="Proteomes" id="UP000324222"/>
    </source>
</evidence>
<reference evidence="1 2" key="1">
    <citation type="submission" date="2019-05" db="EMBL/GenBank/DDBJ databases">
        <title>Another draft genome of Portunus trituberculatus and its Hox gene families provides insights of decapod evolution.</title>
        <authorList>
            <person name="Jeong J.-H."/>
            <person name="Song I."/>
            <person name="Kim S."/>
            <person name="Choi T."/>
            <person name="Kim D."/>
            <person name="Ryu S."/>
            <person name="Kim W."/>
        </authorList>
    </citation>
    <scope>NUCLEOTIDE SEQUENCE [LARGE SCALE GENOMIC DNA]</scope>
    <source>
        <tissue evidence="1">Muscle</tissue>
    </source>
</reference>
<gene>
    <name evidence="1" type="ORF">E2C01_048308</name>
</gene>
<dbReference type="AlphaFoldDB" id="A0A5B7GAT5"/>